<dbReference type="EMBL" id="VAHF01000013">
    <property type="protein sequence ID" value="TXG47070.1"/>
    <property type="molecule type" value="Genomic_DNA"/>
</dbReference>
<accession>A0A5C7GRC6</accession>
<reference evidence="3" key="1">
    <citation type="journal article" date="2019" name="Gigascience">
        <title>De novo genome assembly of the endangered Acer yangbiense, a plant species with extremely small populations endemic to Yunnan Province, China.</title>
        <authorList>
            <person name="Yang J."/>
            <person name="Wariss H.M."/>
            <person name="Tao L."/>
            <person name="Zhang R."/>
            <person name="Yun Q."/>
            <person name="Hollingsworth P."/>
            <person name="Dao Z."/>
            <person name="Luo G."/>
            <person name="Guo H."/>
            <person name="Ma Y."/>
            <person name="Sun W."/>
        </authorList>
    </citation>
    <scope>NUCLEOTIDE SEQUENCE [LARGE SCALE GENOMIC DNA]</scope>
    <source>
        <strain evidence="3">cv. Malutang</strain>
    </source>
</reference>
<protein>
    <submittedName>
        <fullName evidence="2">Uncharacterized protein</fullName>
    </submittedName>
</protein>
<sequence length="167" mass="18604">MELLQWPLLMHLVSLRPSQVTKTAEGREPVIIANNGNNVIELVFVIIIIFICSVSEFAHFKFINHNVYPREADMRSIIGDVVTALEYLVKPVIDEKSSKDVSMKNLSIPEAEEGGFAAEASSEVGILSKAKGMDGWMDVKNCSPETLDSEEILKIVSQLFLIQAQRK</sequence>
<keyword evidence="1" id="KW-1133">Transmembrane helix</keyword>
<evidence type="ECO:0000313" key="2">
    <source>
        <dbReference type="EMBL" id="TXG47070.1"/>
    </source>
</evidence>
<dbReference type="AlphaFoldDB" id="A0A5C7GRC6"/>
<keyword evidence="1" id="KW-0812">Transmembrane</keyword>
<comment type="caution">
    <text evidence="2">The sequence shown here is derived from an EMBL/GenBank/DDBJ whole genome shotgun (WGS) entry which is preliminary data.</text>
</comment>
<dbReference type="Proteomes" id="UP000323000">
    <property type="component" value="Chromosome 13"/>
</dbReference>
<evidence type="ECO:0000256" key="1">
    <source>
        <dbReference type="SAM" id="Phobius"/>
    </source>
</evidence>
<feature type="transmembrane region" description="Helical" evidence="1">
    <location>
        <begin position="39"/>
        <end position="60"/>
    </location>
</feature>
<proteinExistence type="predicted"/>
<name>A0A5C7GRC6_9ROSI</name>
<keyword evidence="3" id="KW-1185">Reference proteome</keyword>
<evidence type="ECO:0000313" key="3">
    <source>
        <dbReference type="Proteomes" id="UP000323000"/>
    </source>
</evidence>
<gene>
    <name evidence="2" type="ORF">EZV62_026364</name>
</gene>
<keyword evidence="1" id="KW-0472">Membrane</keyword>
<organism evidence="2 3">
    <name type="scientific">Acer yangbiense</name>
    <dbReference type="NCBI Taxonomy" id="1000413"/>
    <lineage>
        <taxon>Eukaryota</taxon>
        <taxon>Viridiplantae</taxon>
        <taxon>Streptophyta</taxon>
        <taxon>Embryophyta</taxon>
        <taxon>Tracheophyta</taxon>
        <taxon>Spermatophyta</taxon>
        <taxon>Magnoliopsida</taxon>
        <taxon>eudicotyledons</taxon>
        <taxon>Gunneridae</taxon>
        <taxon>Pentapetalae</taxon>
        <taxon>rosids</taxon>
        <taxon>malvids</taxon>
        <taxon>Sapindales</taxon>
        <taxon>Sapindaceae</taxon>
        <taxon>Hippocastanoideae</taxon>
        <taxon>Acereae</taxon>
        <taxon>Acer</taxon>
    </lineage>
</organism>